<dbReference type="GO" id="GO:0046872">
    <property type="term" value="F:metal ion binding"/>
    <property type="evidence" value="ECO:0007669"/>
    <property type="project" value="UniProtKB-KW"/>
</dbReference>
<keyword evidence="8" id="KW-1185">Reference proteome</keyword>
<protein>
    <submittedName>
        <fullName evidence="6">Electron transporter</fullName>
    </submittedName>
    <submittedName>
        <fullName evidence="7">Protein SCO1/2</fullName>
    </submittedName>
</protein>
<evidence type="ECO:0000313" key="6">
    <source>
        <dbReference type="EMBL" id="GHE05598.1"/>
    </source>
</evidence>
<evidence type="ECO:0000256" key="1">
    <source>
        <dbReference type="ARBA" id="ARBA00010996"/>
    </source>
</evidence>
<reference evidence="7 8" key="2">
    <citation type="submission" date="2016-10" db="EMBL/GenBank/DDBJ databases">
        <authorList>
            <person name="Varghese N."/>
            <person name="Submissions S."/>
        </authorList>
    </citation>
    <scope>NUCLEOTIDE SEQUENCE [LARGE SCALE GENOMIC DNA]</scope>
    <source>
        <strain evidence="7 8">DSM 24802</strain>
    </source>
</reference>
<dbReference type="Proteomes" id="UP000634647">
    <property type="component" value="Unassembled WGS sequence"/>
</dbReference>
<feature type="domain" description="Thioredoxin" evidence="5">
    <location>
        <begin position="32"/>
        <end position="199"/>
    </location>
</feature>
<reference evidence="6" key="3">
    <citation type="submission" date="2023-06" db="EMBL/GenBank/DDBJ databases">
        <authorList>
            <person name="Sun Q."/>
            <person name="Zhou Y."/>
        </authorList>
    </citation>
    <scope>NUCLEOTIDE SEQUENCE</scope>
    <source>
        <strain evidence="6">CGMCC 1.10859</strain>
    </source>
</reference>
<dbReference type="Pfam" id="PF02630">
    <property type="entry name" value="SCO1-SenC"/>
    <property type="match status" value="1"/>
</dbReference>
<evidence type="ECO:0000313" key="9">
    <source>
        <dbReference type="Proteomes" id="UP000634647"/>
    </source>
</evidence>
<dbReference type="EMBL" id="FNOB01000029">
    <property type="protein sequence ID" value="SDX77681.1"/>
    <property type="molecule type" value="Genomic_DNA"/>
</dbReference>
<keyword evidence="2 3" id="KW-0186">Copper</keyword>
<keyword evidence="4" id="KW-1015">Disulfide bond</keyword>
<dbReference type="CDD" id="cd02968">
    <property type="entry name" value="SCO"/>
    <property type="match status" value="1"/>
</dbReference>
<evidence type="ECO:0000256" key="4">
    <source>
        <dbReference type="PIRSR" id="PIRSR603782-2"/>
    </source>
</evidence>
<gene>
    <name evidence="6" type="ORF">GCM10008024_37040</name>
    <name evidence="7" type="ORF">SAMN05444006_12914</name>
</gene>
<name>A0AAN5A1G1_9RHOB</name>
<dbReference type="InterPro" id="IPR013766">
    <property type="entry name" value="Thioredoxin_domain"/>
</dbReference>
<accession>A0AAN5A1G1</accession>
<dbReference type="PANTHER" id="PTHR12151:SF25">
    <property type="entry name" value="LINALOOL DEHYDRATASE_ISOMERASE DOMAIN-CONTAINING PROTEIN"/>
    <property type="match status" value="1"/>
</dbReference>
<dbReference type="SUPFAM" id="SSF52833">
    <property type="entry name" value="Thioredoxin-like"/>
    <property type="match status" value="1"/>
</dbReference>
<evidence type="ECO:0000256" key="2">
    <source>
        <dbReference type="ARBA" id="ARBA00023008"/>
    </source>
</evidence>
<sequence length="201" mass="22290">MADLTRRSAIALVGASALAACRKDKPWNSIDVEGALPALDFALTRARDAKLVTQADYRGKLVMLFFGFTHCPDVCPLTMGNLLQVLDRMGEDGRDIRILFVTVDPRRDTPPVLKAYVEDLSPQVVGLRGTPNQLAQVARRYRVTYKVIPANDTRPYQVVHGPSVYVFDRAGDARLMIPRFYDNSADIKGVTEDMTRLAHGA</sequence>
<reference evidence="6" key="1">
    <citation type="journal article" date="2014" name="Int. J. Syst. Evol. Microbiol.">
        <title>Complete genome sequence of Corynebacterium casei LMG S-19264T (=DSM 44701T), isolated from a smear-ripened cheese.</title>
        <authorList>
            <consortium name="US DOE Joint Genome Institute (JGI-PGF)"/>
            <person name="Walter F."/>
            <person name="Albersmeier A."/>
            <person name="Kalinowski J."/>
            <person name="Ruckert C."/>
        </authorList>
    </citation>
    <scope>NUCLEOTIDE SEQUENCE</scope>
    <source>
        <strain evidence="6">CGMCC 1.10859</strain>
    </source>
</reference>
<comment type="caution">
    <text evidence="6">The sequence shown here is derived from an EMBL/GenBank/DDBJ whole genome shotgun (WGS) entry which is preliminary data.</text>
</comment>
<dbReference type="Gene3D" id="3.40.30.10">
    <property type="entry name" value="Glutaredoxin"/>
    <property type="match status" value="1"/>
</dbReference>
<evidence type="ECO:0000259" key="5">
    <source>
        <dbReference type="PROSITE" id="PS51352"/>
    </source>
</evidence>
<evidence type="ECO:0000313" key="7">
    <source>
        <dbReference type="EMBL" id="SDX77681.1"/>
    </source>
</evidence>
<evidence type="ECO:0000256" key="3">
    <source>
        <dbReference type="PIRSR" id="PIRSR603782-1"/>
    </source>
</evidence>
<dbReference type="PROSITE" id="PS51352">
    <property type="entry name" value="THIOREDOXIN_2"/>
    <property type="match status" value="1"/>
</dbReference>
<keyword evidence="3" id="KW-0479">Metal-binding</keyword>
<dbReference type="FunFam" id="3.40.30.10:FF:000013">
    <property type="entry name" value="Blast:Protein SCO1 homolog, mitochondrial"/>
    <property type="match status" value="1"/>
</dbReference>
<dbReference type="PROSITE" id="PS51257">
    <property type="entry name" value="PROKAR_LIPOPROTEIN"/>
    <property type="match status" value="1"/>
</dbReference>
<dbReference type="RefSeq" id="WP_051645890.1">
    <property type="nucleotide sequence ID" value="NZ_BNAB01000026.1"/>
</dbReference>
<dbReference type="PANTHER" id="PTHR12151">
    <property type="entry name" value="ELECTRON TRANSPORT PROTIN SCO1/SENC FAMILY MEMBER"/>
    <property type="match status" value="1"/>
</dbReference>
<dbReference type="InterPro" id="IPR036249">
    <property type="entry name" value="Thioredoxin-like_sf"/>
</dbReference>
<dbReference type="EMBL" id="BNAB01000026">
    <property type="protein sequence ID" value="GHE05598.1"/>
    <property type="molecule type" value="Genomic_DNA"/>
</dbReference>
<feature type="binding site" evidence="3">
    <location>
        <position position="160"/>
    </location>
    <ligand>
        <name>Cu cation</name>
        <dbReference type="ChEBI" id="CHEBI:23378"/>
    </ligand>
</feature>
<organism evidence="6 9">
    <name type="scientific">Allgaiera indica</name>
    <dbReference type="NCBI Taxonomy" id="765699"/>
    <lineage>
        <taxon>Bacteria</taxon>
        <taxon>Pseudomonadati</taxon>
        <taxon>Pseudomonadota</taxon>
        <taxon>Alphaproteobacteria</taxon>
        <taxon>Rhodobacterales</taxon>
        <taxon>Paracoccaceae</taxon>
        <taxon>Allgaiera</taxon>
    </lineage>
</organism>
<feature type="binding site" evidence="3">
    <location>
        <position position="75"/>
    </location>
    <ligand>
        <name>Cu cation</name>
        <dbReference type="ChEBI" id="CHEBI:23378"/>
    </ligand>
</feature>
<dbReference type="InterPro" id="IPR003782">
    <property type="entry name" value="SCO1/SenC"/>
</dbReference>
<feature type="binding site" evidence="3">
    <location>
        <position position="71"/>
    </location>
    <ligand>
        <name>Cu cation</name>
        <dbReference type="ChEBI" id="CHEBI:23378"/>
    </ligand>
</feature>
<feature type="disulfide bond" description="Redox-active" evidence="4">
    <location>
        <begin position="71"/>
        <end position="75"/>
    </location>
</feature>
<dbReference type="AlphaFoldDB" id="A0AAN5A1G1"/>
<dbReference type="Proteomes" id="UP000199541">
    <property type="component" value="Unassembled WGS sequence"/>
</dbReference>
<evidence type="ECO:0000313" key="8">
    <source>
        <dbReference type="Proteomes" id="UP000199541"/>
    </source>
</evidence>
<proteinExistence type="inferred from homology"/>
<comment type="similarity">
    <text evidence="1">Belongs to the SCO1/2 family.</text>
</comment>